<accession>A0A2P2IQQ0</accession>
<organism evidence="1">
    <name type="scientific">Rhizophora mucronata</name>
    <name type="common">Asiatic mangrove</name>
    <dbReference type="NCBI Taxonomy" id="61149"/>
    <lineage>
        <taxon>Eukaryota</taxon>
        <taxon>Viridiplantae</taxon>
        <taxon>Streptophyta</taxon>
        <taxon>Embryophyta</taxon>
        <taxon>Tracheophyta</taxon>
        <taxon>Spermatophyta</taxon>
        <taxon>Magnoliopsida</taxon>
        <taxon>eudicotyledons</taxon>
        <taxon>Gunneridae</taxon>
        <taxon>Pentapetalae</taxon>
        <taxon>rosids</taxon>
        <taxon>fabids</taxon>
        <taxon>Malpighiales</taxon>
        <taxon>Rhizophoraceae</taxon>
        <taxon>Rhizophora</taxon>
    </lineage>
</organism>
<sequence>MTLFLWGIASQWVAENTETRRRNGKKKGAWMIKTPFPLLPQFWLVNVQVFFPCVISVDLFY</sequence>
<dbReference type="AlphaFoldDB" id="A0A2P2IQQ0"/>
<proteinExistence type="predicted"/>
<protein>
    <submittedName>
        <fullName evidence="1">Uncharacterized protein</fullName>
    </submittedName>
</protein>
<reference evidence="1" key="1">
    <citation type="submission" date="2018-02" db="EMBL/GenBank/DDBJ databases">
        <title>Rhizophora mucronata_Transcriptome.</title>
        <authorList>
            <person name="Meera S.P."/>
            <person name="Sreeshan A."/>
            <person name="Augustine A."/>
        </authorList>
    </citation>
    <scope>NUCLEOTIDE SEQUENCE</scope>
    <source>
        <tissue evidence="1">Leaf</tissue>
    </source>
</reference>
<dbReference type="EMBL" id="GGEC01003079">
    <property type="protein sequence ID" value="MBW83562.1"/>
    <property type="molecule type" value="Transcribed_RNA"/>
</dbReference>
<evidence type="ECO:0000313" key="1">
    <source>
        <dbReference type="EMBL" id="MBW83562.1"/>
    </source>
</evidence>
<name>A0A2P2IQQ0_RHIMU</name>